<name>A0ABV5F5Q2_9FLAO</name>
<evidence type="ECO:0000313" key="2">
    <source>
        <dbReference type="EMBL" id="MFB9054776.1"/>
    </source>
</evidence>
<dbReference type="InterPro" id="IPR036105">
    <property type="entry name" value="DiNase_FeMo-co_biosyn_sf"/>
</dbReference>
<dbReference type="Proteomes" id="UP001589605">
    <property type="component" value="Unassembled WGS sequence"/>
</dbReference>
<organism evidence="2 3">
    <name type="scientific">Formosa undariae</name>
    <dbReference type="NCBI Taxonomy" id="1325436"/>
    <lineage>
        <taxon>Bacteria</taxon>
        <taxon>Pseudomonadati</taxon>
        <taxon>Bacteroidota</taxon>
        <taxon>Flavobacteriia</taxon>
        <taxon>Flavobacteriales</taxon>
        <taxon>Flavobacteriaceae</taxon>
        <taxon>Formosa</taxon>
    </lineage>
</organism>
<dbReference type="PANTHER" id="PTHR42983">
    <property type="entry name" value="DINITROGENASE IRON-MOLYBDENUM COFACTOR PROTEIN-RELATED"/>
    <property type="match status" value="1"/>
</dbReference>
<sequence length="186" mass="20806">MPNFNHTGPEGLGPKTGMKLGTCKMSASDANTFTDKRPFCNGRRKKTNEDKIERLNLKQMRKIAIPITRENQIENHFGRSKYYEIYLCSSNDEILDVQLLETNHKRACKSNIFNELANSGVSYLLSGSMGDNAYHKLNDAGISVVRGCSGNSSDVILKFMANEILDNDEGCSAHNTKHNHNHSCHN</sequence>
<dbReference type="Gene3D" id="3.30.420.130">
    <property type="entry name" value="Dinitrogenase iron-molybdenum cofactor biosynthesis domain"/>
    <property type="match status" value="1"/>
</dbReference>
<gene>
    <name evidence="2" type="ORF">ACFFVB_16925</name>
</gene>
<dbReference type="Pfam" id="PF17253">
    <property type="entry name" value="DUF5320"/>
    <property type="match status" value="1"/>
</dbReference>
<feature type="domain" description="Dinitrogenase iron-molybdenum cofactor biosynthesis" evidence="1">
    <location>
        <begin position="70"/>
        <end position="160"/>
    </location>
</feature>
<evidence type="ECO:0000313" key="3">
    <source>
        <dbReference type="Proteomes" id="UP001589605"/>
    </source>
</evidence>
<dbReference type="InterPro" id="IPR003731">
    <property type="entry name" value="Di-Nase_FeMo-co_biosynth"/>
</dbReference>
<dbReference type="PANTHER" id="PTHR42983:SF1">
    <property type="entry name" value="IRON-MOLYBDENUM PROTEIN"/>
    <property type="match status" value="1"/>
</dbReference>
<dbReference type="RefSeq" id="WP_382384414.1">
    <property type="nucleotide sequence ID" value="NZ_JBHMEZ010000031.1"/>
</dbReference>
<reference evidence="2 3" key="1">
    <citation type="submission" date="2024-09" db="EMBL/GenBank/DDBJ databases">
        <authorList>
            <person name="Sun Q."/>
            <person name="Mori K."/>
        </authorList>
    </citation>
    <scope>NUCLEOTIDE SEQUENCE [LARGE SCALE GENOMIC DNA]</scope>
    <source>
        <strain evidence="2 3">CECT 8286</strain>
    </source>
</reference>
<dbReference type="InterPro" id="IPR035205">
    <property type="entry name" value="DUF5320"/>
</dbReference>
<dbReference type="EMBL" id="JBHMEZ010000031">
    <property type="protein sequence ID" value="MFB9054776.1"/>
    <property type="molecule type" value="Genomic_DNA"/>
</dbReference>
<dbReference type="SUPFAM" id="SSF53146">
    <property type="entry name" value="Nitrogenase accessory factor-like"/>
    <property type="match status" value="1"/>
</dbReference>
<dbReference type="Pfam" id="PF02579">
    <property type="entry name" value="Nitro_FeMo-Co"/>
    <property type="match status" value="1"/>
</dbReference>
<comment type="caution">
    <text evidence="2">The sequence shown here is derived from an EMBL/GenBank/DDBJ whole genome shotgun (WGS) entry which is preliminary data.</text>
</comment>
<protein>
    <submittedName>
        <fullName evidence="2">NifB/NifX family molybdenum-iron cluster-binding protein</fullName>
    </submittedName>
</protein>
<evidence type="ECO:0000259" key="1">
    <source>
        <dbReference type="Pfam" id="PF02579"/>
    </source>
</evidence>
<keyword evidence="3" id="KW-1185">Reference proteome</keyword>
<proteinExistence type="predicted"/>
<accession>A0ABV5F5Q2</accession>